<keyword evidence="3" id="KW-0732">Signal</keyword>
<feature type="domain" description="Hemicentin-1-like von Willebrand factor A" evidence="6">
    <location>
        <begin position="361"/>
        <end position="508"/>
    </location>
</feature>
<evidence type="ECO:0000313" key="8">
    <source>
        <dbReference type="EMBL" id="VDI13022.1"/>
    </source>
</evidence>
<keyword evidence="5" id="KW-0472">Membrane</keyword>
<dbReference type="AlphaFoldDB" id="A0A8B6D2X4"/>
<dbReference type="InterPro" id="IPR056861">
    <property type="entry name" value="HMCN1-like_VWA"/>
</dbReference>
<dbReference type="EMBL" id="UYJE01002705">
    <property type="protein sequence ID" value="VDI13022.1"/>
    <property type="molecule type" value="Genomic_DNA"/>
</dbReference>
<name>A0A8B6D2X4_MYTGA</name>
<dbReference type="InterPro" id="IPR056862">
    <property type="entry name" value="VWA7_N"/>
</dbReference>
<dbReference type="OrthoDB" id="6113437at2759"/>
<dbReference type="CDD" id="cd00198">
    <property type="entry name" value="vWFA"/>
    <property type="match status" value="1"/>
</dbReference>
<evidence type="ECO:0000259" key="6">
    <source>
        <dbReference type="Pfam" id="PF25106"/>
    </source>
</evidence>
<keyword evidence="5" id="KW-1133">Transmembrane helix</keyword>
<evidence type="ECO:0008006" key="10">
    <source>
        <dbReference type="Google" id="ProtNLM"/>
    </source>
</evidence>
<dbReference type="SUPFAM" id="SSF53300">
    <property type="entry name" value="vWA-like"/>
    <property type="match status" value="1"/>
</dbReference>
<evidence type="ECO:0000256" key="1">
    <source>
        <dbReference type="ARBA" id="ARBA00004613"/>
    </source>
</evidence>
<dbReference type="InterPro" id="IPR052577">
    <property type="entry name" value="VWA7"/>
</dbReference>
<evidence type="ECO:0000256" key="2">
    <source>
        <dbReference type="ARBA" id="ARBA00022525"/>
    </source>
</evidence>
<keyword evidence="5" id="KW-0812">Transmembrane</keyword>
<evidence type="ECO:0000259" key="7">
    <source>
        <dbReference type="Pfam" id="PF25107"/>
    </source>
</evidence>
<protein>
    <recommendedName>
        <fullName evidence="10">VWFA domain-containing protein</fullName>
    </recommendedName>
</protein>
<keyword evidence="2" id="KW-0964">Secreted</keyword>
<feature type="region of interest" description="Disordered" evidence="4">
    <location>
        <begin position="311"/>
        <end position="332"/>
    </location>
</feature>
<evidence type="ECO:0000256" key="3">
    <source>
        <dbReference type="ARBA" id="ARBA00022729"/>
    </source>
</evidence>
<feature type="domain" description="VWA7 N-terminal" evidence="7">
    <location>
        <begin position="52"/>
        <end position="265"/>
    </location>
</feature>
<organism evidence="8 9">
    <name type="scientific">Mytilus galloprovincialis</name>
    <name type="common">Mediterranean mussel</name>
    <dbReference type="NCBI Taxonomy" id="29158"/>
    <lineage>
        <taxon>Eukaryota</taxon>
        <taxon>Metazoa</taxon>
        <taxon>Spiralia</taxon>
        <taxon>Lophotrochozoa</taxon>
        <taxon>Mollusca</taxon>
        <taxon>Bivalvia</taxon>
        <taxon>Autobranchia</taxon>
        <taxon>Pteriomorphia</taxon>
        <taxon>Mytilida</taxon>
        <taxon>Mytiloidea</taxon>
        <taxon>Mytilidae</taxon>
        <taxon>Mytilinae</taxon>
        <taxon>Mytilus</taxon>
    </lineage>
</organism>
<accession>A0A8B6D2X4</accession>
<dbReference type="Proteomes" id="UP000596742">
    <property type="component" value="Unassembled WGS sequence"/>
</dbReference>
<feature type="transmembrane region" description="Helical" evidence="5">
    <location>
        <begin position="994"/>
        <end position="1017"/>
    </location>
</feature>
<proteinExistence type="predicted"/>
<evidence type="ECO:0000313" key="9">
    <source>
        <dbReference type="Proteomes" id="UP000596742"/>
    </source>
</evidence>
<dbReference type="Gene3D" id="3.40.50.410">
    <property type="entry name" value="von Willebrand factor, type A domain"/>
    <property type="match status" value="1"/>
</dbReference>
<sequence length="1037" mass="115392">MEFKYPTYYTHSAITKEAVARAAVSYITGNPPDAEKSAVAVLDTIFGKDETARENYGEVVDLIISSMSERFKEVYNNPTHIMADELIAEGNTYLMKTRQTIIELSTKDKLDINFIADLIGRYLLTLQMFYCNTNWVEIENNKICENLGMTDKFDVPLSDADEPSCRNCNEKKEGDCKTNLITTKLTSGYLEFKTRGGKGGKKPWNTNWQDVGKCSHGGTLDVSSDIPARGGINKETPEYRLSPHYFLHNNSGNAAITASVHFLVDKENGLVSAIGTKAFERIFHIRYLPLVMKKNTTVGFSSMTTNSWVSNRPNNRTVTTSKSNGNTVSPSTIMTSTRKPIDVANFVYQPVCYNCFQQSLSLILVIDNTGSMSDDIFQVRGQAIDIVKKAYSSQLYNYILVTFNDPVNKNTFYQTSDGQQILNRLNQLTVDGGGDCPEYAFTGLQTAIKNANNGSCAFLFTDADPKDHNLCESVGSLIEQKNIHLVTFLTGVCSGNLKKGKSSGCIQTKQQPISCSSHRKKRSPTFGGFFAGLGGTIIAAPDREITQPLKTLLEKNMDIKYVFIAKNKMESNEFSFPVDAYLSVLVIEINGASSKRDIRLVGPSNITKIFRGRDTLDYIGRNTFIASIMNPQEGMWTLENYRQSIWFVQVKGQGDLEIKVKLLERFEGSLLDISGKPLSGHNITIAVSVTGLNETTKLESVIIYNENHTELQRQTVEVYSDFKENIAVADFKVPFQDFWVTVEGHDDSYMFQRTTENPFQPSVADIKILSDTGELYSGMISNISCNVTNFGTKNETFIVTAVDDLSYLTYQKTQRLFIPSGDSEIITFTIRGGNIKSVTTVKIFVNTTDNQVLQEKILKYMVAEFIPPTLNDISISSMCMLESMNFENCSYQNIGLNVSVQCTLGLQTVYCKPNSIDVEVTNGTDTSLNNIIISGDCCMPTFRVFIKDTKGNLVQKFFDFTDGNTFSKVLPTKQIIQTTTIQPKSPHMTSNKNVVIGAIGGGVSALVILVLVVSVMLSMKRKTKKYSADDINMKLKN</sequence>
<evidence type="ECO:0000256" key="4">
    <source>
        <dbReference type="SAM" id="MobiDB-lite"/>
    </source>
</evidence>
<reference evidence="8" key="1">
    <citation type="submission" date="2018-11" db="EMBL/GenBank/DDBJ databases">
        <authorList>
            <person name="Alioto T."/>
            <person name="Alioto T."/>
        </authorList>
    </citation>
    <scope>NUCLEOTIDE SEQUENCE</scope>
</reference>
<gene>
    <name evidence="8" type="ORF">MGAL_10B067581</name>
</gene>
<dbReference type="InterPro" id="IPR036465">
    <property type="entry name" value="vWFA_dom_sf"/>
</dbReference>
<dbReference type="Pfam" id="PF25106">
    <property type="entry name" value="VWA_4"/>
    <property type="match status" value="1"/>
</dbReference>
<comment type="caution">
    <text evidence="8">The sequence shown here is derived from an EMBL/GenBank/DDBJ whole genome shotgun (WGS) entry which is preliminary data.</text>
</comment>
<keyword evidence="9" id="KW-1185">Reference proteome</keyword>
<dbReference type="PANTHER" id="PTHR14905">
    <property type="entry name" value="NG37"/>
    <property type="match status" value="1"/>
</dbReference>
<evidence type="ECO:0000256" key="5">
    <source>
        <dbReference type="SAM" id="Phobius"/>
    </source>
</evidence>
<dbReference type="PANTHER" id="PTHR14905:SF7">
    <property type="entry name" value="VON WILLEBRAND FACTOR A DOMAIN-CONTAINING PROTEIN 7"/>
    <property type="match status" value="1"/>
</dbReference>
<dbReference type="Pfam" id="PF25107">
    <property type="entry name" value="VWA7_N"/>
    <property type="match status" value="1"/>
</dbReference>
<comment type="subcellular location">
    <subcellularLocation>
        <location evidence="1">Secreted</location>
    </subcellularLocation>
</comment>